<dbReference type="InterPro" id="IPR018060">
    <property type="entry name" value="HTH_AraC"/>
</dbReference>
<accession>A0AAP9DVV3</accession>
<dbReference type="Pfam" id="PF17853">
    <property type="entry name" value="GGDEF_2"/>
    <property type="match status" value="1"/>
</dbReference>
<evidence type="ECO:0000256" key="1">
    <source>
        <dbReference type="ARBA" id="ARBA00023015"/>
    </source>
</evidence>
<dbReference type="Proteomes" id="UP000315377">
    <property type="component" value="Chromosome"/>
</dbReference>
<dbReference type="GO" id="GO:0003700">
    <property type="term" value="F:DNA-binding transcription factor activity"/>
    <property type="evidence" value="ECO:0007669"/>
    <property type="project" value="InterPro"/>
</dbReference>
<dbReference type="EMBL" id="JAMDMM010000015">
    <property type="protein sequence ID" value="MCY9606856.1"/>
    <property type="molecule type" value="Genomic_DNA"/>
</dbReference>
<dbReference type="InterPro" id="IPR041522">
    <property type="entry name" value="CdaR_GGDEF"/>
</dbReference>
<gene>
    <name evidence="7" type="ORF">FLT43_18075</name>
    <name evidence="6" type="ORF">M5W83_06765</name>
</gene>
<evidence type="ECO:0000259" key="5">
    <source>
        <dbReference type="PROSITE" id="PS01124"/>
    </source>
</evidence>
<feature type="transmembrane region" description="Helical" evidence="4">
    <location>
        <begin position="314"/>
        <end position="334"/>
    </location>
</feature>
<dbReference type="SUPFAM" id="SSF46689">
    <property type="entry name" value="Homeodomain-like"/>
    <property type="match status" value="2"/>
</dbReference>
<evidence type="ECO:0000256" key="2">
    <source>
        <dbReference type="ARBA" id="ARBA00023125"/>
    </source>
</evidence>
<keyword evidence="3" id="KW-0804">Transcription</keyword>
<dbReference type="GeneID" id="76997871"/>
<proteinExistence type="predicted"/>
<keyword evidence="2" id="KW-0238">DNA-binding</keyword>
<reference evidence="6 9" key="2">
    <citation type="submission" date="2022-05" db="EMBL/GenBank/DDBJ databases">
        <title>Genome Sequencing of Bee-Associated Microbes.</title>
        <authorList>
            <person name="Dunlap C."/>
        </authorList>
    </citation>
    <scope>NUCLEOTIDE SEQUENCE [LARGE SCALE GENOMIC DNA]</scope>
    <source>
        <strain evidence="6 9">NRRL B-14613</strain>
    </source>
</reference>
<keyword evidence="9" id="KW-1185">Reference proteome</keyword>
<dbReference type="AlphaFoldDB" id="A0AAP9DVV3"/>
<sequence>MLAAKTHKFSHLLRPVGHKQKMLISMLLLATIPVLVLGLTISNVLTSTIREQATLYNTTLLQHAQSKMNDQIKKIDELLLQYTYSDKRAYPGILAQFAMKELSPRHPEVVRQLQNVLVNIRSGMEHVVELDFYSFQSERILTSDNHLLTEEEFRDPLALDRARHISLQGVWIDTRTSIPANHRIDRNVLTLIRPVAEDSTERKSISGAIIAYLDADTLGNQMSAKNSYSTLSLFAVNGQGQIMLDTDRNQIGRMISADNLEQIKNAEPLAEIRTRLNGVDSVLSVLPSRNQDWYYISAIAEDELNRSADRVQGLTLGISLTFVAIAALLSLRAATSLYRPVRKLTQAIQPLRSSKQWHGQDNDNEIEQVHHAIKSMIYENRQLESSLSRYRDKMEQHTLHQYLLGSIQEHEARADIQYGSSASYIAIMLLTFDPWKLHAKYPHDDQYLLYFAVENMALELAERYGQAYSLMMKPGQLALFISHSEPLEPDQLKQASADLLHAIETYLQLTVTLSVSYSLQGLGGLPDAYRQAEQASRYRFVLHEDQAIFIHELDPALSFQLEDITESTYKILDSLKAAKLEPARAEFTHLMEGLKEGAIFSVDSVHGFFSQLLGSMLRCMEHHHAMELAPELQRMLLSTLSAQQTLGDVEAFFLTEVFGRLKTLLDEQTHPKHTERIERVIAYIHEHYDQDISLQQCADAIGLNTFQVSRLFKKHTGCNFVDYVITYRIEKAKDMLLHTDMRIQDIAAKLRYTSVQNFIRTFKKTTGTTPGQYRKQMAEQEQP</sequence>
<dbReference type="Proteomes" id="UP001209276">
    <property type="component" value="Unassembled WGS sequence"/>
</dbReference>
<dbReference type="InterPro" id="IPR018062">
    <property type="entry name" value="HTH_AraC-typ_CS"/>
</dbReference>
<dbReference type="GO" id="GO:0043565">
    <property type="term" value="F:sequence-specific DNA binding"/>
    <property type="evidence" value="ECO:0007669"/>
    <property type="project" value="InterPro"/>
</dbReference>
<dbReference type="PROSITE" id="PS00041">
    <property type="entry name" value="HTH_ARAC_FAMILY_1"/>
    <property type="match status" value="1"/>
</dbReference>
<dbReference type="EMBL" id="CP041405">
    <property type="protein sequence ID" value="QDM45167.1"/>
    <property type="molecule type" value="Genomic_DNA"/>
</dbReference>
<evidence type="ECO:0000313" key="9">
    <source>
        <dbReference type="Proteomes" id="UP001209276"/>
    </source>
</evidence>
<evidence type="ECO:0000313" key="8">
    <source>
        <dbReference type="Proteomes" id="UP000315377"/>
    </source>
</evidence>
<organism evidence="7 8">
    <name type="scientific">Paenibacillus thiaminolyticus</name>
    <name type="common">Bacillus thiaminolyticus</name>
    <dbReference type="NCBI Taxonomy" id="49283"/>
    <lineage>
        <taxon>Bacteria</taxon>
        <taxon>Bacillati</taxon>
        <taxon>Bacillota</taxon>
        <taxon>Bacilli</taxon>
        <taxon>Bacillales</taxon>
        <taxon>Paenibacillaceae</taxon>
        <taxon>Paenibacillus</taxon>
    </lineage>
</organism>
<evidence type="ECO:0000313" key="7">
    <source>
        <dbReference type="EMBL" id="QDM45167.1"/>
    </source>
</evidence>
<protein>
    <submittedName>
        <fullName evidence="7">Helix-turn-helix domain-containing protein</fullName>
    </submittedName>
</protein>
<keyword evidence="4" id="KW-1133">Transmembrane helix</keyword>
<dbReference type="PANTHER" id="PTHR43280">
    <property type="entry name" value="ARAC-FAMILY TRANSCRIPTIONAL REGULATOR"/>
    <property type="match status" value="1"/>
</dbReference>
<evidence type="ECO:0000256" key="4">
    <source>
        <dbReference type="SAM" id="Phobius"/>
    </source>
</evidence>
<dbReference type="Gene3D" id="1.10.10.60">
    <property type="entry name" value="Homeodomain-like"/>
    <property type="match status" value="2"/>
</dbReference>
<dbReference type="InterPro" id="IPR009057">
    <property type="entry name" value="Homeodomain-like_sf"/>
</dbReference>
<keyword evidence="1" id="KW-0805">Transcription regulation</keyword>
<evidence type="ECO:0000313" key="6">
    <source>
        <dbReference type="EMBL" id="MCY9606856.1"/>
    </source>
</evidence>
<keyword evidence="4" id="KW-0472">Membrane</keyword>
<dbReference type="Gene3D" id="3.30.450.20">
    <property type="entry name" value="PAS domain"/>
    <property type="match status" value="1"/>
</dbReference>
<dbReference type="RefSeq" id="WP_087440248.1">
    <property type="nucleotide sequence ID" value="NZ_CABMNB010000004.1"/>
</dbReference>
<feature type="transmembrane region" description="Helical" evidence="4">
    <location>
        <begin position="21"/>
        <end position="41"/>
    </location>
</feature>
<dbReference type="Pfam" id="PF12833">
    <property type="entry name" value="HTH_18"/>
    <property type="match status" value="1"/>
</dbReference>
<feature type="domain" description="HTH araC/xylS-type" evidence="5">
    <location>
        <begin position="678"/>
        <end position="776"/>
    </location>
</feature>
<evidence type="ECO:0000256" key="3">
    <source>
        <dbReference type="ARBA" id="ARBA00023163"/>
    </source>
</evidence>
<keyword evidence="4" id="KW-0812">Transmembrane</keyword>
<dbReference type="PANTHER" id="PTHR43280:SF28">
    <property type="entry name" value="HTH-TYPE TRANSCRIPTIONAL ACTIVATOR RHAS"/>
    <property type="match status" value="1"/>
</dbReference>
<dbReference type="PROSITE" id="PS01124">
    <property type="entry name" value="HTH_ARAC_FAMILY_2"/>
    <property type="match status" value="1"/>
</dbReference>
<dbReference type="SMART" id="SM00342">
    <property type="entry name" value="HTH_ARAC"/>
    <property type="match status" value="1"/>
</dbReference>
<name>A0AAP9DVV3_PANTH</name>
<reference evidence="7 8" key="1">
    <citation type="submission" date="2019-07" db="EMBL/GenBank/DDBJ databases">
        <title>Paenibacillus thiaminolyticus NRRL B-4156.</title>
        <authorList>
            <person name="Hehnly C."/>
            <person name="Zhang L."/>
        </authorList>
    </citation>
    <scope>NUCLEOTIDE SEQUENCE [LARGE SCALE GENOMIC DNA]</scope>
    <source>
        <strain evidence="7 8">NRRL B-4156</strain>
    </source>
</reference>